<keyword evidence="5" id="KW-0378">Hydrolase</keyword>
<dbReference type="GO" id="GO:0006508">
    <property type="term" value="P:proteolysis"/>
    <property type="evidence" value="ECO:0007669"/>
    <property type="project" value="UniProtKB-KW"/>
</dbReference>
<name>A0A5E4QR40_9NEOP</name>
<keyword evidence="1" id="KW-0732">Signal</keyword>
<dbReference type="InterPro" id="IPR033116">
    <property type="entry name" value="TRYPSIN_SER"/>
</dbReference>
<dbReference type="InterPro" id="IPR009003">
    <property type="entry name" value="Peptidase_S1_PA"/>
</dbReference>
<dbReference type="Gene3D" id="2.40.10.10">
    <property type="entry name" value="Trypsin-like serine proteases"/>
    <property type="match status" value="1"/>
</dbReference>
<organism evidence="8 9">
    <name type="scientific">Leptidea sinapis</name>
    <dbReference type="NCBI Taxonomy" id="189913"/>
    <lineage>
        <taxon>Eukaryota</taxon>
        <taxon>Metazoa</taxon>
        <taxon>Ecdysozoa</taxon>
        <taxon>Arthropoda</taxon>
        <taxon>Hexapoda</taxon>
        <taxon>Insecta</taxon>
        <taxon>Pterygota</taxon>
        <taxon>Neoptera</taxon>
        <taxon>Endopterygota</taxon>
        <taxon>Lepidoptera</taxon>
        <taxon>Glossata</taxon>
        <taxon>Ditrysia</taxon>
        <taxon>Papilionoidea</taxon>
        <taxon>Pieridae</taxon>
        <taxon>Dismorphiinae</taxon>
        <taxon>Leptidea</taxon>
    </lineage>
</organism>
<dbReference type="InterPro" id="IPR001254">
    <property type="entry name" value="Trypsin_dom"/>
</dbReference>
<dbReference type="InterPro" id="IPR001314">
    <property type="entry name" value="Peptidase_S1A"/>
</dbReference>
<evidence type="ECO:0000313" key="8">
    <source>
        <dbReference type="EMBL" id="VVD00809.1"/>
    </source>
</evidence>
<dbReference type="FunFam" id="2.40.10.10:FF:000028">
    <property type="entry name" value="Serine protease easter"/>
    <property type="match status" value="1"/>
</dbReference>
<feature type="compositionally biased region" description="Low complexity" evidence="6">
    <location>
        <begin position="53"/>
        <end position="66"/>
    </location>
</feature>
<evidence type="ECO:0000256" key="6">
    <source>
        <dbReference type="SAM" id="MobiDB-lite"/>
    </source>
</evidence>
<dbReference type="CDD" id="cd00190">
    <property type="entry name" value="Tryp_SPc"/>
    <property type="match status" value="1"/>
</dbReference>
<dbReference type="InterPro" id="IPR043504">
    <property type="entry name" value="Peptidase_S1_PA_chymotrypsin"/>
</dbReference>
<dbReference type="AlphaFoldDB" id="A0A5E4QR40"/>
<feature type="region of interest" description="Disordered" evidence="6">
    <location>
        <begin position="53"/>
        <end position="248"/>
    </location>
</feature>
<dbReference type="PROSITE" id="PS50240">
    <property type="entry name" value="TRYPSIN_DOM"/>
    <property type="match status" value="1"/>
</dbReference>
<feature type="compositionally biased region" description="Polar residues" evidence="6">
    <location>
        <begin position="83"/>
        <end position="141"/>
    </location>
</feature>
<gene>
    <name evidence="8" type="ORF">LSINAPIS_LOCUS11372</name>
</gene>
<keyword evidence="2" id="KW-1015">Disulfide bond</keyword>
<keyword evidence="3" id="KW-0325">Glycoprotein</keyword>
<evidence type="ECO:0000256" key="5">
    <source>
        <dbReference type="RuleBase" id="RU363034"/>
    </source>
</evidence>
<dbReference type="PROSITE" id="PS00135">
    <property type="entry name" value="TRYPSIN_SER"/>
    <property type="match status" value="1"/>
</dbReference>
<comment type="similarity">
    <text evidence="4">Belongs to the peptidase S1 family. CLIP subfamily.</text>
</comment>
<feature type="domain" description="Peptidase S1" evidence="7">
    <location>
        <begin position="344"/>
        <end position="597"/>
    </location>
</feature>
<keyword evidence="5" id="KW-0720">Serine protease</keyword>
<dbReference type="PANTHER" id="PTHR24256">
    <property type="entry name" value="TRYPTASE-RELATED"/>
    <property type="match status" value="1"/>
</dbReference>
<dbReference type="SMART" id="SM00020">
    <property type="entry name" value="Tryp_SPc"/>
    <property type="match status" value="1"/>
</dbReference>
<evidence type="ECO:0000256" key="2">
    <source>
        <dbReference type="ARBA" id="ARBA00023157"/>
    </source>
</evidence>
<accession>A0A5E4QR40</accession>
<evidence type="ECO:0000313" key="9">
    <source>
        <dbReference type="Proteomes" id="UP000324832"/>
    </source>
</evidence>
<sequence>MSLDEQSNWLQHVPCDGSKYNRTTTVFGFAAVCCPNSQVWGVGGSNLYSNKTSNQNNINGNSGSKNYPKIKPNDQSLYGRPYYSNSPNYYGTQNDPQYQNSYNNQHINPVTRGYGSQNYYPSNQQAGSTDNYLNGDNQNTYRPGIYGGQSNLPNYHRRRPKQNLYGVQQNPDEFGNQNSYGNDQDTSINQSVPEYPETNGGSWNNQVPTDYQNIQGDETTPSSPNPYFQQNPNTYQSQPNNGENSNERGLNQYCTRIKSSFPPNPETGCCGKDASNMPRVTDLQYLLNMFAPSQPTTRHQPKATYPRGRNWPTPSYNNPSYFQKRRKRSAQKNATVDVTLEDRIAGGQETELDQFPWTVLMKTTFDYGSKIAAFSCGGSLISRRYVLTAGHCVYEPKAKVFLVIELILNFDQSEVEITLAEYDKRTFPDDCVMVFGGRQSCVKNVRMQAEDVIHHPEYNDDRLLNDIALIRLRGWAPYTMYIRPICLPPFSIDKADYSNLPLAVAGWGRNGKYETDIKQSTVVHLIPHDDCEKSYPHLTSSHICAAGRTGEDTCKGDSGGPLMMLYRGSYYVIGIVSGKRADSPCGSKVPSLYTNVY</sequence>
<dbReference type="InterPro" id="IPR018114">
    <property type="entry name" value="TRYPSIN_HIS"/>
</dbReference>
<dbReference type="SUPFAM" id="SSF50494">
    <property type="entry name" value="Trypsin-like serine proteases"/>
    <property type="match status" value="1"/>
</dbReference>
<feature type="compositionally biased region" description="Polar residues" evidence="6">
    <location>
        <begin position="165"/>
        <end position="192"/>
    </location>
</feature>
<dbReference type="PRINTS" id="PR00722">
    <property type="entry name" value="CHYMOTRYPSIN"/>
</dbReference>
<dbReference type="Pfam" id="PF00089">
    <property type="entry name" value="Trypsin"/>
    <property type="match status" value="2"/>
</dbReference>
<keyword evidence="5" id="KW-0645">Protease</keyword>
<keyword evidence="9" id="KW-1185">Reference proteome</keyword>
<dbReference type="EMBL" id="FZQP02005000">
    <property type="protein sequence ID" value="VVD00809.1"/>
    <property type="molecule type" value="Genomic_DNA"/>
</dbReference>
<proteinExistence type="inferred from homology"/>
<dbReference type="Proteomes" id="UP000324832">
    <property type="component" value="Unassembled WGS sequence"/>
</dbReference>
<dbReference type="GO" id="GO:0004252">
    <property type="term" value="F:serine-type endopeptidase activity"/>
    <property type="evidence" value="ECO:0007669"/>
    <property type="project" value="InterPro"/>
</dbReference>
<feature type="region of interest" description="Disordered" evidence="6">
    <location>
        <begin position="293"/>
        <end position="316"/>
    </location>
</feature>
<feature type="compositionally biased region" description="Polar residues" evidence="6">
    <location>
        <begin position="199"/>
        <end position="248"/>
    </location>
</feature>
<protein>
    <recommendedName>
        <fullName evidence="7">Peptidase S1 domain-containing protein</fullName>
    </recommendedName>
</protein>
<evidence type="ECO:0000256" key="4">
    <source>
        <dbReference type="ARBA" id="ARBA00024195"/>
    </source>
</evidence>
<evidence type="ECO:0000256" key="1">
    <source>
        <dbReference type="ARBA" id="ARBA00022729"/>
    </source>
</evidence>
<feature type="non-terminal residue" evidence="8">
    <location>
        <position position="597"/>
    </location>
</feature>
<reference evidence="8 9" key="1">
    <citation type="submission" date="2017-07" db="EMBL/GenBank/DDBJ databases">
        <authorList>
            <person name="Talla V."/>
            <person name="Backstrom N."/>
        </authorList>
    </citation>
    <scope>NUCLEOTIDE SEQUENCE [LARGE SCALE GENOMIC DNA]</scope>
</reference>
<evidence type="ECO:0000256" key="3">
    <source>
        <dbReference type="ARBA" id="ARBA00023180"/>
    </source>
</evidence>
<evidence type="ECO:0000259" key="7">
    <source>
        <dbReference type="PROSITE" id="PS50240"/>
    </source>
</evidence>
<dbReference type="InterPro" id="IPR051487">
    <property type="entry name" value="Ser/Thr_Proteases_Immune/Dev"/>
</dbReference>
<dbReference type="PROSITE" id="PS00134">
    <property type="entry name" value="TRYPSIN_HIS"/>
    <property type="match status" value="1"/>
</dbReference>